<protein>
    <submittedName>
        <fullName evidence="2">Uncharacterized protein</fullName>
    </submittedName>
</protein>
<name>A0A8H6PAI5_9EURO</name>
<reference evidence="2" key="1">
    <citation type="submission" date="2020-06" db="EMBL/GenBank/DDBJ databases">
        <title>Draft genome sequences of strains closely related to Aspergillus parafelis and Aspergillus hiratsukae.</title>
        <authorList>
            <person name="Dos Santos R.A.C."/>
            <person name="Rivero-Menendez O."/>
            <person name="Steenwyk J.L."/>
            <person name="Mead M.E."/>
            <person name="Goldman G.H."/>
            <person name="Alastruey-Izquierdo A."/>
            <person name="Rokas A."/>
        </authorList>
    </citation>
    <scope>NUCLEOTIDE SEQUENCE</scope>
    <source>
        <strain evidence="2">CNM-CM5793</strain>
        <strain evidence="3">CNM-CM6106</strain>
    </source>
</reference>
<dbReference type="EMBL" id="JACBAD010002008">
    <property type="protein sequence ID" value="KAF7122747.1"/>
    <property type="molecule type" value="Genomic_DNA"/>
</dbReference>
<proteinExistence type="predicted"/>
<evidence type="ECO:0000313" key="2">
    <source>
        <dbReference type="EMBL" id="KAF7122747.1"/>
    </source>
</evidence>
<feature type="region of interest" description="Disordered" evidence="1">
    <location>
        <begin position="266"/>
        <end position="327"/>
    </location>
</feature>
<evidence type="ECO:0000256" key="1">
    <source>
        <dbReference type="SAM" id="MobiDB-lite"/>
    </source>
</evidence>
<dbReference type="AlphaFoldDB" id="A0A8H6PAI5"/>
<accession>A0A8H6PAI5</accession>
<feature type="compositionally biased region" description="Basic and acidic residues" evidence="1">
    <location>
        <begin position="266"/>
        <end position="275"/>
    </location>
</feature>
<comment type="caution">
    <text evidence="2">The sequence shown here is derived from an EMBL/GenBank/DDBJ whole genome shotgun (WGS) entry which is preliminary data.</text>
</comment>
<gene>
    <name evidence="2" type="ORF">CNMCM5793_000857</name>
    <name evidence="3" type="ORF">CNMCM6106_000131</name>
</gene>
<dbReference type="Proteomes" id="UP000662466">
    <property type="component" value="Unassembled WGS sequence"/>
</dbReference>
<organism evidence="2 4">
    <name type="scientific">Aspergillus hiratsukae</name>
    <dbReference type="NCBI Taxonomy" id="1194566"/>
    <lineage>
        <taxon>Eukaryota</taxon>
        <taxon>Fungi</taxon>
        <taxon>Dikarya</taxon>
        <taxon>Ascomycota</taxon>
        <taxon>Pezizomycotina</taxon>
        <taxon>Eurotiomycetes</taxon>
        <taxon>Eurotiomycetidae</taxon>
        <taxon>Eurotiales</taxon>
        <taxon>Aspergillaceae</taxon>
        <taxon>Aspergillus</taxon>
        <taxon>Aspergillus subgen. Fumigati</taxon>
    </lineage>
</organism>
<feature type="compositionally biased region" description="Basic and acidic residues" evidence="1">
    <location>
        <begin position="308"/>
        <end position="327"/>
    </location>
</feature>
<keyword evidence="4" id="KW-1185">Reference proteome</keyword>
<evidence type="ECO:0000313" key="4">
    <source>
        <dbReference type="Proteomes" id="UP000630445"/>
    </source>
</evidence>
<sequence length="327" mass="38512">MANLRYNPKKRWDLVEMVDRTYPCRISRFLDAHEIPNVLWGELVMNMFLIPIVPDGIYFVIPDEHIDRARDLLVAAGFPPCQLGKYCGFDWPMSCHGIPYAHFNIVDRGPLCYDKPEEYGPNPRQWYTLELYKKSELLWGMPEIPLGIPKADDPDYWTVNDGRLPEGRIELQRGRVVEADYPVKIPSPACYAESLTLLLFRDNYPEPTFRGSFWDVLLLDMLVVMDEHRLFKLEDLPPRTQSWFRILTETPRDRTHGDAEKRFGAEMREAGEVPEKSPWPSGVMVPPGWRDELRQWDEEEEQKRKKKKEEEQQMRKKEEEVKEEQSA</sequence>
<dbReference type="EMBL" id="JACBAF010002217">
    <property type="protein sequence ID" value="KAF7163099.1"/>
    <property type="molecule type" value="Genomic_DNA"/>
</dbReference>
<dbReference type="Proteomes" id="UP000630445">
    <property type="component" value="Unassembled WGS sequence"/>
</dbReference>
<dbReference type="OrthoDB" id="4499271at2759"/>
<evidence type="ECO:0000313" key="3">
    <source>
        <dbReference type="EMBL" id="KAF7163099.1"/>
    </source>
</evidence>